<comment type="subunit">
    <text evidence="4 7">Homododecamer.</text>
</comment>
<evidence type="ECO:0000256" key="9">
    <source>
        <dbReference type="PIRSR" id="PIRSR001399-2"/>
    </source>
</evidence>
<dbReference type="KEGG" id="tnp:Tnap_0984"/>
<feature type="binding site" evidence="7 9">
    <location>
        <position position="77"/>
    </location>
    <ligand>
        <name>substrate</name>
    </ligand>
</feature>
<comment type="catalytic activity">
    <reaction evidence="1 7">
        <text>3-dehydroquinate = 3-dehydroshikimate + H2O</text>
        <dbReference type="Rhea" id="RHEA:21096"/>
        <dbReference type="ChEBI" id="CHEBI:15377"/>
        <dbReference type="ChEBI" id="CHEBI:16630"/>
        <dbReference type="ChEBI" id="CHEBI:32364"/>
        <dbReference type="EC" id="4.2.1.10"/>
    </reaction>
</comment>
<dbReference type="PIRSF" id="PIRSF001399">
    <property type="entry name" value="DHquinase_II"/>
    <property type="match status" value="1"/>
</dbReference>
<keyword evidence="7" id="KW-0057">Aromatic amino acid biosynthesis</keyword>
<dbReference type="InterPro" id="IPR018509">
    <property type="entry name" value="DHquinase_II_CS"/>
</dbReference>
<feature type="site" description="Transition state stabilizer" evidence="7 10">
    <location>
        <position position="17"/>
    </location>
</feature>
<evidence type="ECO:0000256" key="8">
    <source>
        <dbReference type="PIRSR" id="PIRSR001399-1"/>
    </source>
</evidence>
<dbReference type="PANTHER" id="PTHR21272:SF3">
    <property type="entry name" value="CATABOLIC 3-DEHYDROQUINASE"/>
    <property type="match status" value="1"/>
</dbReference>
<evidence type="ECO:0000256" key="1">
    <source>
        <dbReference type="ARBA" id="ARBA00001864"/>
    </source>
</evidence>
<dbReference type="EMBL" id="CP001839">
    <property type="protein sequence ID" value="ADA67073.1"/>
    <property type="molecule type" value="Genomic_DNA"/>
</dbReference>
<feature type="binding site" evidence="7 9">
    <location>
        <position position="71"/>
    </location>
    <ligand>
        <name>substrate</name>
    </ligand>
</feature>
<sequence length="144" mass="16625">MKVLVVNGPNLNMLGKRDKNIYGNFSHEDLVKMIEDWGRKNDVEVEVFQSNHEGEILDRLHRLDFDGLVINPGAFTHYSYAIRDALEIVKVPKVEVHISNIHRREEFRRRSVTAEVCDGQISGLGVYGYLLALEYIKKKLEELT</sequence>
<dbReference type="PANTHER" id="PTHR21272">
    <property type="entry name" value="CATABOLIC 3-DEHYDROQUINASE"/>
    <property type="match status" value="1"/>
</dbReference>
<dbReference type="PROSITE" id="PS01029">
    <property type="entry name" value="DEHYDROQUINASE_II"/>
    <property type="match status" value="1"/>
</dbReference>
<keyword evidence="6 7" id="KW-0456">Lyase</keyword>
<dbReference type="NCBIfam" id="NF003807">
    <property type="entry name" value="PRK05395.1-4"/>
    <property type="match status" value="1"/>
</dbReference>
<evidence type="ECO:0000313" key="12">
    <source>
        <dbReference type="Proteomes" id="UP000000940"/>
    </source>
</evidence>
<keyword evidence="12" id="KW-1185">Reference proteome</keyword>
<feature type="binding site" evidence="7 9">
    <location>
        <position position="108"/>
    </location>
    <ligand>
        <name>substrate</name>
    </ligand>
</feature>
<dbReference type="SMR" id="D2C7Y7"/>
<dbReference type="GO" id="GO:0009073">
    <property type="term" value="P:aromatic amino acid family biosynthetic process"/>
    <property type="evidence" value="ECO:0007669"/>
    <property type="project" value="UniProtKB-KW"/>
</dbReference>
<evidence type="ECO:0000256" key="7">
    <source>
        <dbReference type="HAMAP-Rule" id="MF_00169"/>
    </source>
</evidence>
<evidence type="ECO:0000256" key="2">
    <source>
        <dbReference type="ARBA" id="ARBA00004902"/>
    </source>
</evidence>
<dbReference type="EC" id="4.2.1.10" evidence="5 7"/>
<dbReference type="NCBIfam" id="TIGR01088">
    <property type="entry name" value="aroQ"/>
    <property type="match status" value="1"/>
</dbReference>
<comment type="similarity">
    <text evidence="3 7">Belongs to the type-II 3-dehydroquinase family.</text>
</comment>
<dbReference type="HAMAP" id="MF_00169">
    <property type="entry name" value="AroQ"/>
    <property type="match status" value="1"/>
</dbReference>
<dbReference type="CDD" id="cd00466">
    <property type="entry name" value="DHQase_II"/>
    <property type="match status" value="1"/>
</dbReference>
<name>D2C7Y7_THEP2</name>
<dbReference type="GO" id="GO:0008652">
    <property type="term" value="P:amino acid biosynthetic process"/>
    <property type="evidence" value="ECO:0007669"/>
    <property type="project" value="UniProtKB-KW"/>
</dbReference>
<evidence type="ECO:0000256" key="3">
    <source>
        <dbReference type="ARBA" id="ARBA00011037"/>
    </source>
</evidence>
<dbReference type="HOGENOM" id="CLU_090968_3_0_0"/>
<dbReference type="InterPro" id="IPR036441">
    <property type="entry name" value="DHquinase_II_sf"/>
</dbReference>
<dbReference type="SUPFAM" id="SSF52304">
    <property type="entry name" value="Type II 3-dehydroquinate dehydratase"/>
    <property type="match status" value="1"/>
</dbReference>
<dbReference type="InterPro" id="IPR001874">
    <property type="entry name" value="DHquinase_II"/>
</dbReference>
<evidence type="ECO:0000256" key="10">
    <source>
        <dbReference type="PIRSR" id="PIRSR001399-3"/>
    </source>
</evidence>
<dbReference type="GO" id="GO:0009423">
    <property type="term" value="P:chorismate biosynthetic process"/>
    <property type="evidence" value="ECO:0007669"/>
    <property type="project" value="UniProtKB-UniRule"/>
</dbReference>
<comment type="function">
    <text evidence="7">Catalyzes a trans-dehydration via an enolate intermediate.</text>
</comment>
<comment type="pathway">
    <text evidence="2 7">Metabolic intermediate biosynthesis; chorismate biosynthesis; chorismate from D-erythrose 4-phosphate and phosphoenolpyruvate: step 3/7.</text>
</comment>
<dbReference type="NCBIfam" id="NF003805">
    <property type="entry name" value="PRK05395.1-2"/>
    <property type="match status" value="1"/>
</dbReference>
<dbReference type="GO" id="GO:0003855">
    <property type="term" value="F:3-dehydroquinate dehydratase activity"/>
    <property type="evidence" value="ECO:0007669"/>
    <property type="project" value="UniProtKB-UniRule"/>
</dbReference>
<reference evidence="11 12" key="1">
    <citation type="submission" date="2009-12" db="EMBL/GenBank/DDBJ databases">
        <title>Complete sequence of Thermotoga petrophila RKU-1.</title>
        <authorList>
            <consortium name="US DOE Joint Genome Institute"/>
            <person name="Lucas S."/>
            <person name="Copeland A."/>
            <person name="Lapidus A."/>
            <person name="Glavina del Rio T."/>
            <person name="Dalin E."/>
            <person name="Tice H."/>
            <person name="Bruce D."/>
            <person name="Goodwin L."/>
            <person name="Pitluck S."/>
            <person name="Munk A.C."/>
            <person name="Brettin T."/>
            <person name="Detter J.C."/>
            <person name="Han C."/>
            <person name="Tapia R."/>
            <person name="Larimer F."/>
            <person name="Land M."/>
            <person name="Hauser L."/>
            <person name="Kyrpides N."/>
            <person name="Mikhailova N."/>
            <person name="Nelson K.E."/>
            <person name="Gogarten J.P."/>
            <person name="Noll K.M."/>
        </authorList>
    </citation>
    <scope>NUCLEOTIDE SEQUENCE [LARGE SCALE GENOMIC DNA]</scope>
    <source>
        <strain evidence="12">ATCC BAA-489 / DSM 13996 / JCM 10882 / RKU-10</strain>
    </source>
</reference>
<feature type="binding site" evidence="7 9">
    <location>
        <begin position="98"/>
        <end position="99"/>
    </location>
    <ligand>
        <name>substrate</name>
    </ligand>
</feature>
<dbReference type="AlphaFoldDB" id="D2C7Y7"/>
<dbReference type="Gene3D" id="3.40.50.9100">
    <property type="entry name" value="Dehydroquinase, class II"/>
    <property type="match status" value="1"/>
</dbReference>
<keyword evidence="7" id="KW-0028">Amino-acid biosynthesis</keyword>
<proteinExistence type="inferred from homology"/>
<feature type="active site" description="Proton acceptor" evidence="7 8">
    <location>
        <position position="22"/>
    </location>
</feature>
<evidence type="ECO:0000256" key="6">
    <source>
        <dbReference type="ARBA" id="ARBA00023239"/>
    </source>
</evidence>
<dbReference type="UniPathway" id="UPA00053">
    <property type="reaction ID" value="UER00086"/>
</dbReference>
<organism evidence="11 12">
    <name type="scientific">Thermotoga petrophila (strain ATCC BAA-489 / DSM 13996 / JCM 10882 / RKU-10)</name>
    <name type="common">Thermotoga naphthophila</name>
    <dbReference type="NCBI Taxonomy" id="590168"/>
    <lineage>
        <taxon>Bacteria</taxon>
        <taxon>Thermotogati</taxon>
        <taxon>Thermotogota</taxon>
        <taxon>Thermotogae</taxon>
        <taxon>Thermotogales</taxon>
        <taxon>Thermotogaceae</taxon>
        <taxon>Thermotoga</taxon>
    </lineage>
</organism>
<feature type="active site" description="Proton donor" evidence="7 8">
    <location>
        <position position="97"/>
    </location>
</feature>
<dbReference type="Proteomes" id="UP000000940">
    <property type="component" value="Chromosome"/>
</dbReference>
<evidence type="ECO:0000256" key="4">
    <source>
        <dbReference type="ARBA" id="ARBA00011193"/>
    </source>
</evidence>
<evidence type="ECO:0000256" key="5">
    <source>
        <dbReference type="ARBA" id="ARBA00012060"/>
    </source>
</evidence>
<gene>
    <name evidence="7" type="primary">aroQ</name>
    <name evidence="11" type="ordered locus">Tnap_0984</name>
</gene>
<dbReference type="GO" id="GO:0019631">
    <property type="term" value="P:quinate catabolic process"/>
    <property type="evidence" value="ECO:0007669"/>
    <property type="project" value="TreeGrafter"/>
</dbReference>
<accession>D2C7Y7</accession>
<feature type="binding site" evidence="7 9">
    <location>
        <position position="84"/>
    </location>
    <ligand>
        <name>substrate</name>
    </ligand>
</feature>
<dbReference type="RefSeq" id="WP_011943192.1">
    <property type="nucleotide sequence ID" value="NC_013642.1"/>
</dbReference>
<dbReference type="Pfam" id="PF01220">
    <property type="entry name" value="DHquinase_II"/>
    <property type="match status" value="1"/>
</dbReference>
<protein>
    <recommendedName>
        <fullName evidence="5 7">3-dehydroquinate dehydratase</fullName>
        <shortName evidence="7">3-dehydroquinase</shortName>
        <ecNumber evidence="5 7">4.2.1.10</ecNumber>
    </recommendedName>
    <alternativeName>
        <fullName evidence="7">Type II DHQase</fullName>
    </alternativeName>
</protein>
<evidence type="ECO:0000313" key="11">
    <source>
        <dbReference type="EMBL" id="ADA67073.1"/>
    </source>
</evidence>